<evidence type="ECO:0000256" key="4">
    <source>
        <dbReference type="ARBA" id="ARBA00022670"/>
    </source>
</evidence>
<dbReference type="PANTHER" id="PTHR13062">
    <property type="entry name" value="COLLAGENASE"/>
    <property type="match status" value="1"/>
</dbReference>
<dbReference type="Proteomes" id="UP000305674">
    <property type="component" value="Unassembled WGS sequence"/>
</dbReference>
<evidence type="ECO:0000256" key="10">
    <source>
        <dbReference type="PIRSR" id="PIRSR602169-1"/>
    </source>
</evidence>
<dbReference type="OrthoDB" id="9802683at2"/>
<dbReference type="Pfam" id="PF01752">
    <property type="entry name" value="Peptidase_M9"/>
    <property type="match status" value="1"/>
</dbReference>
<dbReference type="EMBL" id="SWCI01000016">
    <property type="protein sequence ID" value="TKB47018.1"/>
    <property type="molecule type" value="Genomic_DNA"/>
</dbReference>
<comment type="subcellular location">
    <subcellularLocation>
        <location evidence="2">Secreted</location>
    </subcellularLocation>
</comment>
<sequence length="526" mass="60464">MAPHPRSHREALFNHLQYLRAYSYFADVDLMEDAQIQQLHRGLMTLGQTLDRQTPELLEQWGVLLYRFYRQDGTGQDLDILPQLLANQLASFETVGSGSAIQDYALWELLRSAGMLLESVRRVPDSLLKQQLLESELDQALLSFAASDGAQRPSGDWPQQNAYWALAMWQLNQPAEIRLLTEQRVAKLARDDQQRRGAQAGRAFTLGFLVNAFLGQQACTGDYADLCTLPKEEEILPIEHRCSDSLYIRAQDLTEAELNQTCGRLTSQEQDFHLLLATDQQPVADDHNDALKVVVFKNWSQYNAYGQLLFDIDTDNGGMYIEGNPGQAGNQATFYAYRAWWQEEFQVWNLNHEYIHYLDGRFVKYGGFGHFPGKMVWWAEGMAEYVSKGHDNPQAMTLARDYGVDNWPSLEEIFATHYTDGLDRTYRWSYLAVRYFCENNREALQALGRSLKGNDFTAYDQALLALARENQADFNDWLSEQVDAMPQEMPQLMLAQAPQPRRENRYSYRDYLKPVHLASGEEHLHL</sequence>
<dbReference type="InterPro" id="IPR002169">
    <property type="entry name" value="Peptidase_M9A/M9B"/>
</dbReference>
<keyword evidence="7" id="KW-0378">Hydrolase</keyword>
<dbReference type="GO" id="GO:0005576">
    <property type="term" value="C:extracellular region"/>
    <property type="evidence" value="ECO:0007669"/>
    <property type="project" value="UniProtKB-SubCell"/>
</dbReference>
<dbReference type="GO" id="GO:0008270">
    <property type="term" value="F:zinc ion binding"/>
    <property type="evidence" value="ECO:0007669"/>
    <property type="project" value="InterPro"/>
</dbReference>
<keyword evidence="6" id="KW-0732">Signal</keyword>
<dbReference type="Gene3D" id="3.40.30.160">
    <property type="entry name" value="Collagenase ColT, N-terminal domain"/>
    <property type="match status" value="1"/>
</dbReference>
<evidence type="ECO:0000256" key="8">
    <source>
        <dbReference type="ARBA" id="ARBA00022833"/>
    </source>
</evidence>
<gene>
    <name evidence="11" type="ORF">FCL40_16485</name>
</gene>
<dbReference type="GO" id="GO:0004222">
    <property type="term" value="F:metalloendopeptidase activity"/>
    <property type="evidence" value="ECO:0007669"/>
    <property type="project" value="InterPro"/>
</dbReference>
<dbReference type="PRINTS" id="PR00931">
    <property type="entry name" value="MICOLLPTASE"/>
</dbReference>
<evidence type="ECO:0000256" key="5">
    <source>
        <dbReference type="ARBA" id="ARBA00022723"/>
    </source>
</evidence>
<dbReference type="PANTHER" id="PTHR13062:SF9">
    <property type="entry name" value="MICROBIAL COLLAGENASE"/>
    <property type="match status" value="1"/>
</dbReference>
<dbReference type="Gene3D" id="1.10.390.20">
    <property type="match status" value="1"/>
</dbReference>
<evidence type="ECO:0000313" key="11">
    <source>
        <dbReference type="EMBL" id="TKB47018.1"/>
    </source>
</evidence>
<evidence type="ECO:0000313" key="12">
    <source>
        <dbReference type="Proteomes" id="UP000305674"/>
    </source>
</evidence>
<evidence type="ECO:0000256" key="2">
    <source>
        <dbReference type="ARBA" id="ARBA00004613"/>
    </source>
</evidence>
<evidence type="ECO:0000256" key="1">
    <source>
        <dbReference type="ARBA" id="ARBA00001947"/>
    </source>
</evidence>
<evidence type="ECO:0000256" key="9">
    <source>
        <dbReference type="ARBA" id="ARBA00023049"/>
    </source>
</evidence>
<keyword evidence="8" id="KW-0862">Zinc</keyword>
<accession>A0A4U1B9H6</accession>
<evidence type="ECO:0000256" key="6">
    <source>
        <dbReference type="ARBA" id="ARBA00022729"/>
    </source>
</evidence>
<name>A0A4U1B9H6_9GAMM</name>
<reference evidence="11 12" key="1">
    <citation type="submission" date="2019-04" db="EMBL/GenBank/DDBJ databases">
        <authorList>
            <person name="Hwang J.C."/>
        </authorList>
    </citation>
    <scope>NUCLEOTIDE SEQUENCE [LARGE SCALE GENOMIC DNA]</scope>
    <source>
        <strain evidence="11 12">IMCC35001</strain>
    </source>
</reference>
<keyword evidence="9" id="KW-0482">Metalloprotease</keyword>
<feature type="active site" evidence="10">
    <location>
        <position position="353"/>
    </location>
</feature>
<proteinExistence type="predicted"/>
<protein>
    <submittedName>
        <fullName evidence="11">Collagenase</fullName>
    </submittedName>
</protein>
<comment type="caution">
    <text evidence="11">The sequence shown here is derived from an EMBL/GenBank/DDBJ whole genome shotgun (WGS) entry which is preliminary data.</text>
</comment>
<keyword evidence="3" id="KW-0964">Secreted</keyword>
<evidence type="ECO:0000256" key="7">
    <source>
        <dbReference type="ARBA" id="ARBA00022801"/>
    </source>
</evidence>
<evidence type="ECO:0000256" key="3">
    <source>
        <dbReference type="ARBA" id="ARBA00022525"/>
    </source>
</evidence>
<dbReference type="AlphaFoldDB" id="A0A4U1B9H6"/>
<dbReference type="GO" id="GO:0006508">
    <property type="term" value="P:proteolysis"/>
    <property type="evidence" value="ECO:0007669"/>
    <property type="project" value="UniProtKB-KW"/>
</dbReference>
<comment type="cofactor">
    <cofactor evidence="1">
        <name>Zn(2+)</name>
        <dbReference type="ChEBI" id="CHEBI:29105"/>
    </cofactor>
</comment>
<keyword evidence="5" id="KW-0479">Metal-binding</keyword>
<keyword evidence="4" id="KW-0645">Protease</keyword>
<keyword evidence="12" id="KW-1185">Reference proteome</keyword>
<organism evidence="11 12">
    <name type="scientific">Ferrimonas sediminicola</name>
    <dbReference type="NCBI Taxonomy" id="2569538"/>
    <lineage>
        <taxon>Bacteria</taxon>
        <taxon>Pseudomonadati</taxon>
        <taxon>Pseudomonadota</taxon>
        <taxon>Gammaproteobacteria</taxon>
        <taxon>Alteromonadales</taxon>
        <taxon>Ferrimonadaceae</taxon>
        <taxon>Ferrimonas</taxon>
    </lineage>
</organism>